<gene>
    <name evidence="2" type="ORF">BaRGS_00004891</name>
</gene>
<feature type="non-terminal residue" evidence="2">
    <location>
        <position position="119"/>
    </location>
</feature>
<evidence type="ECO:0000256" key="1">
    <source>
        <dbReference type="SAM" id="MobiDB-lite"/>
    </source>
</evidence>
<dbReference type="Proteomes" id="UP001519460">
    <property type="component" value="Unassembled WGS sequence"/>
</dbReference>
<organism evidence="2 3">
    <name type="scientific">Batillaria attramentaria</name>
    <dbReference type="NCBI Taxonomy" id="370345"/>
    <lineage>
        <taxon>Eukaryota</taxon>
        <taxon>Metazoa</taxon>
        <taxon>Spiralia</taxon>
        <taxon>Lophotrochozoa</taxon>
        <taxon>Mollusca</taxon>
        <taxon>Gastropoda</taxon>
        <taxon>Caenogastropoda</taxon>
        <taxon>Sorbeoconcha</taxon>
        <taxon>Cerithioidea</taxon>
        <taxon>Batillariidae</taxon>
        <taxon>Batillaria</taxon>
    </lineage>
</organism>
<protein>
    <submittedName>
        <fullName evidence="2">Uncharacterized protein</fullName>
    </submittedName>
</protein>
<evidence type="ECO:0000313" key="3">
    <source>
        <dbReference type="Proteomes" id="UP001519460"/>
    </source>
</evidence>
<accession>A0ABD0LWJ9</accession>
<comment type="caution">
    <text evidence="2">The sequence shown here is derived from an EMBL/GenBank/DDBJ whole genome shotgun (WGS) entry which is preliminary data.</text>
</comment>
<proteinExistence type="predicted"/>
<dbReference type="AlphaFoldDB" id="A0ABD0LWJ9"/>
<sequence length="119" mass="13001">MFLSPARARTLRLHSRPSLERSSGVSQGGGGGLPIKLRTLLVCVRRFGSPHFTRNSPKWLASVPATTCTTVTKIKSSQNTSQTGTGGKRYIVDKLIKTSRFKFSFIPEAVAVLNLRSII</sequence>
<keyword evidence="3" id="KW-1185">Reference proteome</keyword>
<feature type="region of interest" description="Disordered" evidence="1">
    <location>
        <begin position="1"/>
        <end position="30"/>
    </location>
</feature>
<dbReference type="EMBL" id="JACVVK020000018">
    <property type="protein sequence ID" value="KAK7503768.1"/>
    <property type="molecule type" value="Genomic_DNA"/>
</dbReference>
<evidence type="ECO:0000313" key="2">
    <source>
        <dbReference type="EMBL" id="KAK7503768.1"/>
    </source>
</evidence>
<reference evidence="2 3" key="1">
    <citation type="journal article" date="2023" name="Sci. Data">
        <title>Genome assembly of the Korean intertidal mud-creeper Batillaria attramentaria.</title>
        <authorList>
            <person name="Patra A.K."/>
            <person name="Ho P.T."/>
            <person name="Jun S."/>
            <person name="Lee S.J."/>
            <person name="Kim Y."/>
            <person name="Won Y.J."/>
        </authorList>
    </citation>
    <scope>NUCLEOTIDE SEQUENCE [LARGE SCALE GENOMIC DNA]</scope>
    <source>
        <strain evidence="2">Wonlab-2016</strain>
    </source>
</reference>
<name>A0ABD0LWJ9_9CAEN</name>